<keyword evidence="6 8" id="KW-0472">Membrane</keyword>
<dbReference type="InterPro" id="IPR036259">
    <property type="entry name" value="MFS_trans_sf"/>
</dbReference>
<dbReference type="GO" id="GO:0022857">
    <property type="term" value="F:transmembrane transporter activity"/>
    <property type="evidence" value="ECO:0007669"/>
    <property type="project" value="InterPro"/>
</dbReference>
<reference evidence="10" key="1">
    <citation type="submission" date="2022-11" db="EMBL/GenBank/DDBJ databases">
        <authorList>
            <person name="Petersen C."/>
        </authorList>
    </citation>
    <scope>NUCLEOTIDE SEQUENCE</scope>
    <source>
        <strain evidence="10">IBT 21917</strain>
    </source>
</reference>
<feature type="transmembrane region" description="Helical" evidence="8">
    <location>
        <begin position="140"/>
        <end position="163"/>
    </location>
</feature>
<dbReference type="FunFam" id="1.20.1250.20:FF:000013">
    <property type="entry name" value="MFS general substrate transporter"/>
    <property type="match status" value="1"/>
</dbReference>
<feature type="transmembrane region" description="Helical" evidence="8">
    <location>
        <begin position="175"/>
        <end position="196"/>
    </location>
</feature>
<name>A0A9W9IJP1_9EURO</name>
<accession>A0A9W9IJP1</accession>
<organism evidence="10 11">
    <name type="scientific">Penicillium capsulatum</name>
    <dbReference type="NCBI Taxonomy" id="69766"/>
    <lineage>
        <taxon>Eukaryota</taxon>
        <taxon>Fungi</taxon>
        <taxon>Dikarya</taxon>
        <taxon>Ascomycota</taxon>
        <taxon>Pezizomycotina</taxon>
        <taxon>Eurotiomycetes</taxon>
        <taxon>Eurotiomycetidae</taxon>
        <taxon>Eurotiales</taxon>
        <taxon>Aspergillaceae</taxon>
        <taxon>Penicillium</taxon>
    </lineage>
</organism>
<feature type="transmembrane region" description="Helical" evidence="8">
    <location>
        <begin position="316"/>
        <end position="333"/>
    </location>
</feature>
<dbReference type="Proteomes" id="UP001146351">
    <property type="component" value="Unassembled WGS sequence"/>
</dbReference>
<comment type="caution">
    <text evidence="10">The sequence shown here is derived from an EMBL/GenBank/DDBJ whole genome shotgun (WGS) entry which is preliminary data.</text>
</comment>
<feature type="transmembrane region" description="Helical" evidence="8">
    <location>
        <begin position="277"/>
        <end position="296"/>
    </location>
</feature>
<feature type="transmembrane region" description="Helical" evidence="8">
    <location>
        <begin position="400"/>
        <end position="420"/>
    </location>
</feature>
<feature type="transmembrane region" description="Helical" evidence="8">
    <location>
        <begin position="366"/>
        <end position="388"/>
    </location>
</feature>
<evidence type="ECO:0000256" key="1">
    <source>
        <dbReference type="ARBA" id="ARBA00004141"/>
    </source>
</evidence>
<feature type="compositionally biased region" description="Basic and acidic residues" evidence="7">
    <location>
        <begin position="1"/>
        <end position="19"/>
    </location>
</feature>
<feature type="transmembrane region" description="Helical" evidence="8">
    <location>
        <begin position="340"/>
        <end position="360"/>
    </location>
</feature>
<evidence type="ECO:0000256" key="3">
    <source>
        <dbReference type="ARBA" id="ARBA00022448"/>
    </source>
</evidence>
<evidence type="ECO:0000256" key="5">
    <source>
        <dbReference type="ARBA" id="ARBA00022989"/>
    </source>
</evidence>
<dbReference type="PROSITE" id="PS50850">
    <property type="entry name" value="MFS"/>
    <property type="match status" value="1"/>
</dbReference>
<dbReference type="EMBL" id="JAPQKO010000002">
    <property type="protein sequence ID" value="KAJ5180269.1"/>
    <property type="molecule type" value="Genomic_DNA"/>
</dbReference>
<feature type="transmembrane region" description="Helical" evidence="8">
    <location>
        <begin position="208"/>
        <end position="228"/>
    </location>
</feature>
<keyword evidence="4 8" id="KW-0812">Transmembrane</keyword>
<feature type="region of interest" description="Disordered" evidence="7">
    <location>
        <begin position="1"/>
        <end position="28"/>
    </location>
</feature>
<dbReference type="PANTHER" id="PTHR43791:SF36">
    <property type="entry name" value="TRANSPORTER, PUTATIVE (AFU_ORTHOLOGUE AFUA_6G08340)-RELATED"/>
    <property type="match status" value="1"/>
</dbReference>
<dbReference type="PANTHER" id="PTHR43791">
    <property type="entry name" value="PERMEASE-RELATED"/>
    <property type="match status" value="1"/>
</dbReference>
<dbReference type="Gene3D" id="1.20.1250.20">
    <property type="entry name" value="MFS general substrate transporter like domains"/>
    <property type="match status" value="2"/>
</dbReference>
<dbReference type="AlphaFoldDB" id="A0A9W9IJP1"/>
<comment type="similarity">
    <text evidence="2">Belongs to the major facilitator superfamily.</text>
</comment>
<dbReference type="SUPFAM" id="SSF103473">
    <property type="entry name" value="MFS general substrate transporter"/>
    <property type="match status" value="1"/>
</dbReference>
<evidence type="ECO:0000313" key="11">
    <source>
        <dbReference type="Proteomes" id="UP001146351"/>
    </source>
</evidence>
<sequence>MNQNQRDAEKTEPTDKDEAPYNSQTSTGELLSQYSPSEITRAVRKLDWNLIPLLGVLYLLSYIDRGNVGNAYTAGMGKEWGITSNQYSWIITAYYISYIAFQWFILLWKVVSLPIWVMLMAFGWGACSMLQAATNNLGGMVALRCLMGAFEAGFAPGVALYLSFFYPRSEMGFRYGLFISFSPIANCFASALAYGIVHAHTALADWELLFVIEGIPTIVLAPLAWIFLPNGPGECRFLNERDNEIIRLRALSGRGNEVKGKLNMRQVFAAFYDYKNYFNAIIVFCLNTAFAALPAFLPSIIEDIGYSSVQAQGLSAPPYLVSFFLCLGSSFLSDRVGNRSHFLSALSIVGAVGYLVQALVKTSGVRYFATFLICGGVFPAVALAFTWVTDNQGSGSKRGAGLVIFGMIGQVGSIAGSRFFPKEEGPYYVKGMGVSAALLFFAAILSQVLRFLMQWENSRRDRLHGHVDVDNMPDDVVNAGDAHPGFRFIL</sequence>
<feature type="transmembrane region" description="Helical" evidence="8">
    <location>
        <begin position="432"/>
        <end position="452"/>
    </location>
</feature>
<evidence type="ECO:0000256" key="8">
    <source>
        <dbReference type="SAM" id="Phobius"/>
    </source>
</evidence>
<dbReference type="OrthoDB" id="2985014at2759"/>
<keyword evidence="5 8" id="KW-1133">Transmembrane helix</keyword>
<comment type="subcellular location">
    <subcellularLocation>
        <location evidence="1">Membrane</location>
        <topology evidence="1">Multi-pass membrane protein</topology>
    </subcellularLocation>
</comment>
<evidence type="ECO:0000256" key="6">
    <source>
        <dbReference type="ARBA" id="ARBA00023136"/>
    </source>
</evidence>
<dbReference type="InterPro" id="IPR011701">
    <property type="entry name" value="MFS"/>
</dbReference>
<proteinExistence type="inferred from homology"/>
<protein>
    <recommendedName>
        <fullName evidence="9">Major facilitator superfamily (MFS) profile domain-containing protein</fullName>
    </recommendedName>
</protein>
<evidence type="ECO:0000256" key="4">
    <source>
        <dbReference type="ARBA" id="ARBA00022692"/>
    </source>
</evidence>
<evidence type="ECO:0000256" key="7">
    <source>
        <dbReference type="SAM" id="MobiDB-lite"/>
    </source>
</evidence>
<keyword evidence="11" id="KW-1185">Reference proteome</keyword>
<evidence type="ECO:0000259" key="9">
    <source>
        <dbReference type="PROSITE" id="PS50850"/>
    </source>
</evidence>
<dbReference type="Pfam" id="PF07690">
    <property type="entry name" value="MFS_1"/>
    <property type="match status" value="1"/>
</dbReference>
<evidence type="ECO:0000256" key="2">
    <source>
        <dbReference type="ARBA" id="ARBA00008335"/>
    </source>
</evidence>
<reference evidence="10" key="2">
    <citation type="journal article" date="2023" name="IMA Fungus">
        <title>Comparative genomic study of the Penicillium genus elucidates a diverse pangenome and 15 lateral gene transfer events.</title>
        <authorList>
            <person name="Petersen C."/>
            <person name="Sorensen T."/>
            <person name="Nielsen M.R."/>
            <person name="Sondergaard T.E."/>
            <person name="Sorensen J.L."/>
            <person name="Fitzpatrick D.A."/>
            <person name="Frisvad J.C."/>
            <person name="Nielsen K.L."/>
        </authorList>
    </citation>
    <scope>NUCLEOTIDE SEQUENCE</scope>
    <source>
        <strain evidence="10">IBT 21917</strain>
    </source>
</reference>
<keyword evidence="3" id="KW-0813">Transport</keyword>
<dbReference type="InterPro" id="IPR020846">
    <property type="entry name" value="MFS_dom"/>
</dbReference>
<feature type="domain" description="Major facilitator superfamily (MFS) profile" evidence="9">
    <location>
        <begin position="50"/>
        <end position="460"/>
    </location>
</feature>
<dbReference type="FunFam" id="1.20.1250.20:FF:000018">
    <property type="entry name" value="MFS transporter permease"/>
    <property type="match status" value="1"/>
</dbReference>
<gene>
    <name evidence="10" type="ORF">N7492_003479</name>
</gene>
<evidence type="ECO:0000313" key="10">
    <source>
        <dbReference type="EMBL" id="KAJ5180269.1"/>
    </source>
</evidence>
<dbReference type="GO" id="GO:0016020">
    <property type="term" value="C:membrane"/>
    <property type="evidence" value="ECO:0007669"/>
    <property type="project" value="UniProtKB-SubCell"/>
</dbReference>